<dbReference type="Proteomes" id="UP000232323">
    <property type="component" value="Unassembled WGS sequence"/>
</dbReference>
<feature type="compositionally biased region" description="Low complexity" evidence="1">
    <location>
        <begin position="401"/>
        <end position="420"/>
    </location>
</feature>
<feature type="compositionally biased region" description="Basic and acidic residues" evidence="1">
    <location>
        <begin position="733"/>
        <end position="743"/>
    </location>
</feature>
<protein>
    <submittedName>
        <fullName evidence="2">Uncharacterized protein</fullName>
    </submittedName>
</protein>
<sequence length="778" mass="83109">MVRKAVRTYSAIEKGFQALESKDAAIRAYYEPLSYQASEQLLTTGRLSTSKHRYADQLDWADDITTLISIDDPVQTENLRRSRARAASAVVNRSSLNRSTAGTTKRVPSTMRPLSAPPKMSSSSGGGSALQAALQGALEAATQHPASSQALSSQGFESRLIDEFLKSNSLLPAEHQQKQHQQQRMASQSQKLEPVEGSIPTASLPLIQEGFEDVEEGLDGEDSCLLSSDAMLLYYGHTSPHRRHSASSPSRARSISPAQRSPSPCEDRTLSPGSYSAVRTRSPAGFTGRSSIPGAGRSRVSPAERPHSAAPALRPTSAHSPRQQQQQQGLRQLPMRPTSASQLPRSMASTSSIGVRGSSSDRLGTAATPNTNTATSTSTAPLAPHLIASSLVDPILIMKSSPQCQQQRQSSSRAHVSSSSFNGARADEEKSRAATSLRRPTSAGPACSSWSSPQAGPGLLSHSTSQFQPEKGLSRLSSNHLLLGLNHLNVRDKGPSNGIIWRDPSGYSVVTSKARRPSSAQAEFSQVQQKQKQPVLSSRSFSLDGAEHLLEDQQHNSAAVVKTSGRAHHLTKGTMSSSSQQTREVENNSDDSQPQLSSLSRTVQQPSCDDAGPSQTSVDAIYSSADPAANKKPSNVLSVQHQERFASAPLPLASTLSKPPRTPKSMEGIRPHSASSTSRQQPPSHAFAIDRSGSSGSLIGGNVERSGSLIGGNVGGPSTSSASQPDCQTRYNSTDHHKQHGEERVEWPMITPAAVLLSRRNRALEEARDSALSFLSKH</sequence>
<feature type="region of interest" description="Disordered" evidence="1">
    <location>
        <begin position="90"/>
        <end position="153"/>
    </location>
</feature>
<organism evidence="2 3">
    <name type="scientific">Chlamydomonas eustigma</name>
    <dbReference type="NCBI Taxonomy" id="1157962"/>
    <lineage>
        <taxon>Eukaryota</taxon>
        <taxon>Viridiplantae</taxon>
        <taxon>Chlorophyta</taxon>
        <taxon>core chlorophytes</taxon>
        <taxon>Chlorophyceae</taxon>
        <taxon>CS clade</taxon>
        <taxon>Chlamydomonadales</taxon>
        <taxon>Chlamydomonadaceae</taxon>
        <taxon>Chlamydomonas</taxon>
    </lineage>
</organism>
<feature type="compositionally biased region" description="Polar residues" evidence="1">
    <location>
        <begin position="144"/>
        <end position="153"/>
    </location>
</feature>
<feature type="compositionally biased region" description="Low complexity" evidence="1">
    <location>
        <begin position="129"/>
        <end position="141"/>
    </location>
</feature>
<reference evidence="2 3" key="1">
    <citation type="submission" date="2017-08" db="EMBL/GenBank/DDBJ databases">
        <title>Acidophilic green algal genome provides insights into adaptation to an acidic environment.</title>
        <authorList>
            <person name="Hirooka S."/>
            <person name="Hirose Y."/>
            <person name="Kanesaki Y."/>
            <person name="Higuchi S."/>
            <person name="Fujiwara T."/>
            <person name="Onuma R."/>
            <person name="Era A."/>
            <person name="Ohbayashi R."/>
            <person name="Uzuka A."/>
            <person name="Nozaki H."/>
            <person name="Yoshikawa H."/>
            <person name="Miyagishima S.Y."/>
        </authorList>
    </citation>
    <scope>NUCLEOTIDE SEQUENCE [LARGE SCALE GENOMIC DNA]</scope>
    <source>
        <strain evidence="2 3">NIES-2499</strain>
    </source>
</reference>
<feature type="compositionally biased region" description="Polar residues" evidence="1">
    <location>
        <begin position="673"/>
        <end position="683"/>
    </location>
</feature>
<feature type="compositionally biased region" description="Polar residues" evidence="1">
    <location>
        <begin position="338"/>
        <end position="348"/>
    </location>
</feature>
<feature type="region of interest" description="Disordered" evidence="1">
    <location>
        <begin position="561"/>
        <end position="618"/>
    </location>
</feature>
<feature type="region of interest" description="Disordered" evidence="1">
    <location>
        <begin position="648"/>
        <end position="743"/>
    </location>
</feature>
<feature type="region of interest" description="Disordered" evidence="1">
    <location>
        <begin position="173"/>
        <end position="200"/>
    </location>
</feature>
<name>A0A250XCC1_9CHLO</name>
<feature type="compositionally biased region" description="Polar residues" evidence="1">
    <location>
        <begin position="98"/>
        <end position="107"/>
    </location>
</feature>
<feature type="compositionally biased region" description="Polar residues" evidence="1">
    <location>
        <begin position="601"/>
        <end position="618"/>
    </location>
</feature>
<feature type="compositionally biased region" description="Low complexity" evidence="1">
    <location>
        <begin position="246"/>
        <end position="264"/>
    </location>
</feature>
<feature type="compositionally biased region" description="Low complexity" evidence="1">
    <location>
        <begin position="349"/>
        <end position="379"/>
    </location>
</feature>
<dbReference type="EMBL" id="BEGY01000056">
    <property type="protein sequence ID" value="GAX80747.1"/>
    <property type="molecule type" value="Genomic_DNA"/>
</dbReference>
<feature type="region of interest" description="Disordered" evidence="1">
    <location>
        <begin position="239"/>
        <end position="379"/>
    </location>
</feature>
<gene>
    <name evidence="2" type="ORF">CEUSTIGMA_g8182.t1</name>
</gene>
<feature type="compositionally biased region" description="Low complexity" evidence="1">
    <location>
        <begin position="590"/>
        <end position="600"/>
    </location>
</feature>
<evidence type="ECO:0000313" key="3">
    <source>
        <dbReference type="Proteomes" id="UP000232323"/>
    </source>
</evidence>
<evidence type="ECO:0000256" key="1">
    <source>
        <dbReference type="SAM" id="MobiDB-lite"/>
    </source>
</evidence>
<evidence type="ECO:0000313" key="2">
    <source>
        <dbReference type="EMBL" id="GAX80747.1"/>
    </source>
</evidence>
<feature type="compositionally biased region" description="Polar residues" evidence="1">
    <location>
        <begin position="716"/>
        <end position="732"/>
    </location>
</feature>
<feature type="region of interest" description="Disordered" evidence="1">
    <location>
        <begin position="401"/>
        <end position="472"/>
    </location>
</feature>
<feature type="compositionally biased region" description="Polar residues" evidence="1">
    <location>
        <begin position="518"/>
        <end position="539"/>
    </location>
</feature>
<accession>A0A250XCC1</accession>
<dbReference type="AlphaFoldDB" id="A0A250XCC1"/>
<feature type="region of interest" description="Disordered" evidence="1">
    <location>
        <begin position="511"/>
        <end position="539"/>
    </location>
</feature>
<keyword evidence="3" id="KW-1185">Reference proteome</keyword>
<proteinExistence type="predicted"/>
<feature type="compositionally biased region" description="Polar residues" evidence="1">
    <location>
        <begin position="573"/>
        <end position="582"/>
    </location>
</feature>
<feature type="compositionally biased region" description="Low complexity" evidence="1">
    <location>
        <begin position="179"/>
        <end position="191"/>
    </location>
</feature>
<dbReference type="OrthoDB" id="548828at2759"/>
<comment type="caution">
    <text evidence="2">The sequence shown here is derived from an EMBL/GenBank/DDBJ whole genome shotgun (WGS) entry which is preliminary data.</text>
</comment>